<dbReference type="PANTHER" id="PTHR33376:SF4">
    <property type="entry name" value="SIALIC ACID-BINDING PERIPLASMIC PROTEIN SIAP"/>
    <property type="match status" value="1"/>
</dbReference>
<comment type="caution">
    <text evidence="2">The sequence shown here is derived from an EMBL/GenBank/DDBJ whole genome shotgun (WGS) entry which is preliminary data.</text>
</comment>
<keyword evidence="1" id="KW-0732">Signal</keyword>
<dbReference type="GO" id="GO:0055085">
    <property type="term" value="P:transmembrane transport"/>
    <property type="evidence" value="ECO:0007669"/>
    <property type="project" value="InterPro"/>
</dbReference>
<dbReference type="InterPro" id="IPR018389">
    <property type="entry name" value="DctP_fam"/>
</dbReference>
<dbReference type="Gene3D" id="3.40.190.170">
    <property type="entry name" value="Bacterial extracellular solute-binding protein, family 7"/>
    <property type="match status" value="1"/>
</dbReference>
<dbReference type="NCBIfam" id="NF037995">
    <property type="entry name" value="TRAP_S1"/>
    <property type="match status" value="1"/>
</dbReference>
<evidence type="ECO:0000313" key="2">
    <source>
        <dbReference type="EMBL" id="RLE13100.1"/>
    </source>
</evidence>
<dbReference type="Pfam" id="PF03480">
    <property type="entry name" value="DctP"/>
    <property type="match status" value="1"/>
</dbReference>
<dbReference type="EMBL" id="QMQA01000117">
    <property type="protein sequence ID" value="RLE13100.1"/>
    <property type="molecule type" value="Genomic_DNA"/>
</dbReference>
<dbReference type="AlphaFoldDB" id="A0A662DBH8"/>
<reference evidence="2 3" key="1">
    <citation type="submission" date="2018-06" db="EMBL/GenBank/DDBJ databases">
        <title>Extensive metabolic versatility and redundancy in microbially diverse, dynamic hydrothermal sediments.</title>
        <authorList>
            <person name="Dombrowski N."/>
            <person name="Teske A."/>
            <person name="Baker B.J."/>
        </authorList>
    </citation>
    <scope>NUCLEOTIDE SEQUENCE [LARGE SCALE GENOMIC DNA]</scope>
    <source>
        <strain evidence="2">B3_G15</strain>
    </source>
</reference>
<dbReference type="PANTHER" id="PTHR33376">
    <property type="match status" value="1"/>
</dbReference>
<dbReference type="InterPro" id="IPR038404">
    <property type="entry name" value="TRAP_DctP_sf"/>
</dbReference>
<gene>
    <name evidence="2" type="ORF">DRJ04_04960</name>
</gene>
<accession>A0A662DBH8</accession>
<dbReference type="Proteomes" id="UP000280417">
    <property type="component" value="Unassembled WGS sequence"/>
</dbReference>
<name>A0A662DBH8_UNCAE</name>
<organism evidence="2 3">
    <name type="scientific">Aerophobetes bacterium</name>
    <dbReference type="NCBI Taxonomy" id="2030807"/>
    <lineage>
        <taxon>Bacteria</taxon>
        <taxon>Candidatus Aerophobota</taxon>
    </lineage>
</organism>
<proteinExistence type="predicted"/>
<protein>
    <submittedName>
        <fullName evidence="2">ABC transporter substrate-binding protein</fullName>
    </submittedName>
</protein>
<evidence type="ECO:0000313" key="3">
    <source>
        <dbReference type="Proteomes" id="UP000280417"/>
    </source>
</evidence>
<sequence>MAKKYLKKSGLLLVILSIAISFTFALPSLVQAAKYTMVIAHHYPVDMTNNEVHPALHRFKTRVETETKGGIEVRIFGGMVLGTEIEYTKKAQLGKTVQSAVLSSGAFSSFFPKYQVITTPFLFPDYNTAWAFFNSEWYANFMHEMRRKTGLRWIGMFDDGGGFVAFTNDKRLIKTPEDMKGLLIRVEENPAHIAVIEALGAKAVPLEWGQVPTALMTNVADGQFNAPGLNAAMKFWESCEYTSWTGHIYNTLNWVVNDEWFKSLPEDYQSVILRAAREAVMYGHGLSDHLTNLGWQKCVEEFKAAYIPTAEEKEAFKKIMQPAFYEWATEEFGLKPEFIHEVWNKVDEINKELGEEYWNKWGK</sequence>
<evidence type="ECO:0000256" key="1">
    <source>
        <dbReference type="ARBA" id="ARBA00022729"/>
    </source>
</evidence>